<reference evidence="1" key="1">
    <citation type="submission" date="2022-07" db="EMBL/GenBank/DDBJ databases">
        <title>Phylogenomic reconstructions and comparative analyses of Kickxellomycotina fungi.</title>
        <authorList>
            <person name="Reynolds N.K."/>
            <person name="Stajich J.E."/>
            <person name="Barry K."/>
            <person name="Grigoriev I.V."/>
            <person name="Crous P."/>
            <person name="Smith M.E."/>
        </authorList>
    </citation>
    <scope>NUCLEOTIDE SEQUENCE</scope>
    <source>
        <strain evidence="1">BCRC 34191</strain>
    </source>
</reference>
<dbReference type="EMBL" id="JANBUK010002966">
    <property type="protein sequence ID" value="KAJ2769605.1"/>
    <property type="molecule type" value="Genomic_DNA"/>
</dbReference>
<sequence length="67" mass="6903">MPGPVALVGAADHTKDNVGGEPIKLGQPPSGVALPSSVSNELCGVCGSGFPDRLQLWVHIHHCDYIG</sequence>
<dbReference type="Proteomes" id="UP001140066">
    <property type="component" value="Unassembled WGS sequence"/>
</dbReference>
<organism evidence="1 2">
    <name type="scientific">Coemansia linderi</name>
    <dbReference type="NCBI Taxonomy" id="2663919"/>
    <lineage>
        <taxon>Eukaryota</taxon>
        <taxon>Fungi</taxon>
        <taxon>Fungi incertae sedis</taxon>
        <taxon>Zoopagomycota</taxon>
        <taxon>Kickxellomycotina</taxon>
        <taxon>Kickxellomycetes</taxon>
        <taxon>Kickxellales</taxon>
        <taxon>Kickxellaceae</taxon>
        <taxon>Coemansia</taxon>
    </lineage>
</organism>
<keyword evidence="2" id="KW-1185">Reference proteome</keyword>
<evidence type="ECO:0000313" key="2">
    <source>
        <dbReference type="Proteomes" id="UP001140066"/>
    </source>
</evidence>
<gene>
    <name evidence="1" type="ORF">GGI18_005367</name>
</gene>
<comment type="caution">
    <text evidence="1">The sequence shown here is derived from an EMBL/GenBank/DDBJ whole genome shotgun (WGS) entry which is preliminary data.</text>
</comment>
<accession>A0ACC1JY69</accession>
<evidence type="ECO:0000313" key="1">
    <source>
        <dbReference type="EMBL" id="KAJ2769605.1"/>
    </source>
</evidence>
<name>A0ACC1JY69_9FUNG</name>
<feature type="non-terminal residue" evidence="1">
    <location>
        <position position="67"/>
    </location>
</feature>
<protein>
    <submittedName>
        <fullName evidence="1">Uncharacterized protein</fullName>
    </submittedName>
</protein>
<proteinExistence type="predicted"/>